<reference evidence="2 3" key="1">
    <citation type="submission" date="2019-04" db="EMBL/GenBank/DDBJ databases">
        <title>Complete genome sequence of Pantoea bacteriophage vB_PagS_AAS21.</title>
        <authorList>
            <person name="Truncaite L."/>
            <person name="Simoliuniene M."/>
            <person name="Zajanckauskaite A."/>
            <person name="Meskys R."/>
            <person name="Simoliunas E."/>
        </authorList>
    </citation>
    <scope>NUCLEOTIDE SEQUENCE [LARGE SCALE GENOMIC DNA]</scope>
</reference>
<sequence length="104" mass="11794">MHLLHTERLQWFNSTTNYQILLNEWVYQTTSRATSDYRALIGRVTSLPVFILLLGIKKLSQTLEGYMRIIAAYILGVVLSIALVNGVIYYGSSIKTPPPGTYQK</sequence>
<keyword evidence="1" id="KW-0812">Transmembrane</keyword>
<gene>
    <name evidence="2" type="ORF">AAS21_gp118</name>
</gene>
<dbReference type="Proteomes" id="UP000308921">
    <property type="component" value="Segment"/>
</dbReference>
<protein>
    <submittedName>
        <fullName evidence="2">Uncharacterized protein</fullName>
    </submittedName>
</protein>
<evidence type="ECO:0000256" key="1">
    <source>
        <dbReference type="SAM" id="Phobius"/>
    </source>
</evidence>
<keyword evidence="3" id="KW-1185">Reference proteome</keyword>
<keyword evidence="1" id="KW-1133">Transmembrane helix</keyword>
<evidence type="ECO:0000313" key="2">
    <source>
        <dbReference type="EMBL" id="QCW23856.1"/>
    </source>
</evidence>
<name>A0A4Y5P1M4_9CAUD</name>
<evidence type="ECO:0000313" key="3">
    <source>
        <dbReference type="Proteomes" id="UP000308921"/>
    </source>
</evidence>
<accession>A0A4Y5P1M4</accession>
<organism evidence="2 3">
    <name type="scientific">Pantoea phage vB_PagS_AAS21</name>
    <dbReference type="NCBI Taxonomy" id="2575261"/>
    <lineage>
        <taxon>Viruses</taxon>
        <taxon>Duplodnaviria</taxon>
        <taxon>Heunggongvirae</taxon>
        <taxon>Uroviricota</taxon>
        <taxon>Caudoviricetes</taxon>
        <taxon>Demerecviridae</taxon>
        <taxon>Keyvirus</taxon>
        <taxon>Keyvirus AAS21</taxon>
    </lineage>
</organism>
<keyword evidence="1" id="KW-0472">Membrane</keyword>
<proteinExistence type="predicted"/>
<feature type="transmembrane region" description="Helical" evidence="1">
    <location>
        <begin position="37"/>
        <end position="56"/>
    </location>
</feature>
<feature type="transmembrane region" description="Helical" evidence="1">
    <location>
        <begin position="68"/>
        <end position="90"/>
    </location>
</feature>
<dbReference type="EMBL" id="MK770119">
    <property type="protein sequence ID" value="QCW23856.1"/>
    <property type="molecule type" value="Genomic_DNA"/>
</dbReference>